<comment type="caution">
    <text evidence="2">The sequence shown here is derived from an EMBL/GenBank/DDBJ whole genome shotgun (WGS) entry which is preliminary data.</text>
</comment>
<dbReference type="OrthoDB" id="3793308at2759"/>
<name>A0A162VES1_DIDRA</name>
<dbReference type="AlphaFoldDB" id="A0A162VES1"/>
<feature type="compositionally biased region" description="Basic and acidic residues" evidence="1">
    <location>
        <begin position="114"/>
        <end position="123"/>
    </location>
</feature>
<proteinExistence type="predicted"/>
<gene>
    <name evidence="2" type="ORF">ST47_g10438</name>
</gene>
<feature type="region of interest" description="Disordered" evidence="1">
    <location>
        <begin position="106"/>
        <end position="128"/>
    </location>
</feature>
<feature type="compositionally biased region" description="Pro residues" evidence="1">
    <location>
        <begin position="7"/>
        <end position="24"/>
    </location>
</feature>
<evidence type="ECO:0000256" key="1">
    <source>
        <dbReference type="SAM" id="MobiDB-lite"/>
    </source>
</evidence>
<feature type="region of interest" description="Disordered" evidence="1">
    <location>
        <begin position="1"/>
        <end position="27"/>
    </location>
</feature>
<organism evidence="2 3">
    <name type="scientific">Didymella rabiei</name>
    <name type="common">Chickpea ascochyta blight fungus</name>
    <name type="synonym">Mycosphaerella rabiei</name>
    <dbReference type="NCBI Taxonomy" id="5454"/>
    <lineage>
        <taxon>Eukaryota</taxon>
        <taxon>Fungi</taxon>
        <taxon>Dikarya</taxon>
        <taxon>Ascomycota</taxon>
        <taxon>Pezizomycotina</taxon>
        <taxon>Dothideomycetes</taxon>
        <taxon>Pleosporomycetidae</taxon>
        <taxon>Pleosporales</taxon>
        <taxon>Pleosporineae</taxon>
        <taxon>Didymellaceae</taxon>
        <taxon>Ascochyta</taxon>
    </lineage>
</organism>
<evidence type="ECO:0000313" key="2">
    <source>
        <dbReference type="EMBL" id="KZM18410.1"/>
    </source>
</evidence>
<reference evidence="2 3" key="1">
    <citation type="journal article" date="2016" name="Sci. Rep.">
        <title>Draft genome sequencing and secretome analysis of fungal phytopathogen Ascochyta rabiei provides insight into the necrotrophic effector repertoire.</title>
        <authorList>
            <person name="Verma S."/>
            <person name="Gazara R.K."/>
            <person name="Nizam S."/>
            <person name="Parween S."/>
            <person name="Chattopadhyay D."/>
            <person name="Verma P.K."/>
        </authorList>
    </citation>
    <scope>NUCLEOTIDE SEQUENCE [LARGE SCALE GENOMIC DNA]</scope>
    <source>
        <strain evidence="2 3">ArDII</strain>
    </source>
</reference>
<sequence length="199" mass="22515">MQHYTSPHPPPDVHPVAPAPPAPAPTTRSEPLIVGLFALRITKRLVEGLDNYSERDADIAWLADFLAPFPSDYDLAKLSGARKSNYLLMYPDIVSRMRRQPRYPTRFMDMNPVRPDRQDESRRQGGLTDGEWCTRADVSELTLIFAVQRLEMIDFSDAALEWGSVVRLPASEMQRMIALADRRRVADPDATYIDLTGSD</sequence>
<dbReference type="Proteomes" id="UP000076837">
    <property type="component" value="Unassembled WGS sequence"/>
</dbReference>
<protein>
    <submittedName>
        <fullName evidence="2">Uncharacterized protein</fullName>
    </submittedName>
</protein>
<dbReference type="EMBL" id="JYNV01000332">
    <property type="protein sequence ID" value="KZM18410.1"/>
    <property type="molecule type" value="Genomic_DNA"/>
</dbReference>
<keyword evidence="3" id="KW-1185">Reference proteome</keyword>
<evidence type="ECO:0000313" key="3">
    <source>
        <dbReference type="Proteomes" id="UP000076837"/>
    </source>
</evidence>
<accession>A0A162VES1</accession>